<feature type="transmembrane region" description="Helical" evidence="1">
    <location>
        <begin position="20"/>
        <end position="53"/>
    </location>
</feature>
<keyword evidence="3" id="KW-1185">Reference proteome</keyword>
<feature type="transmembrane region" description="Helical" evidence="1">
    <location>
        <begin position="73"/>
        <end position="91"/>
    </location>
</feature>
<comment type="caution">
    <text evidence="2">The sequence shown here is derived from an EMBL/GenBank/DDBJ whole genome shotgun (WGS) entry which is preliminary data.</text>
</comment>
<feature type="transmembrane region" description="Helical" evidence="1">
    <location>
        <begin position="157"/>
        <end position="175"/>
    </location>
</feature>
<dbReference type="EMBL" id="JACHGT010000001">
    <property type="protein sequence ID" value="MBB6032263.1"/>
    <property type="molecule type" value="Genomic_DNA"/>
</dbReference>
<reference evidence="2 3" key="1">
    <citation type="submission" date="2020-08" db="EMBL/GenBank/DDBJ databases">
        <title>Genomic Encyclopedia of Type Strains, Phase IV (KMG-IV): sequencing the most valuable type-strain genomes for metagenomic binning, comparative biology and taxonomic classification.</title>
        <authorList>
            <person name="Goeker M."/>
        </authorList>
    </citation>
    <scope>NUCLEOTIDE SEQUENCE [LARGE SCALE GENOMIC DNA]</scope>
    <source>
        <strain evidence="2 3">YIM 65646</strain>
    </source>
</reference>
<accession>A0A841FB56</accession>
<keyword evidence="1" id="KW-0812">Transmembrane</keyword>
<dbReference type="RefSeq" id="WP_184785188.1">
    <property type="nucleotide sequence ID" value="NZ_BONT01000062.1"/>
</dbReference>
<evidence type="ECO:0000256" key="1">
    <source>
        <dbReference type="SAM" id="Phobius"/>
    </source>
</evidence>
<dbReference type="Proteomes" id="UP000548476">
    <property type="component" value="Unassembled WGS sequence"/>
</dbReference>
<feature type="transmembrane region" description="Helical" evidence="1">
    <location>
        <begin position="98"/>
        <end position="123"/>
    </location>
</feature>
<keyword evidence="1" id="KW-1133">Transmembrane helix</keyword>
<protein>
    <submittedName>
        <fullName evidence="2">Uncharacterized protein</fullName>
    </submittedName>
</protein>
<evidence type="ECO:0000313" key="3">
    <source>
        <dbReference type="Proteomes" id="UP000548476"/>
    </source>
</evidence>
<organism evidence="2 3">
    <name type="scientific">Phytomonospora endophytica</name>
    <dbReference type="NCBI Taxonomy" id="714109"/>
    <lineage>
        <taxon>Bacteria</taxon>
        <taxon>Bacillati</taxon>
        <taxon>Actinomycetota</taxon>
        <taxon>Actinomycetes</taxon>
        <taxon>Micromonosporales</taxon>
        <taxon>Micromonosporaceae</taxon>
        <taxon>Phytomonospora</taxon>
    </lineage>
</organism>
<keyword evidence="1" id="KW-0472">Membrane</keyword>
<proteinExistence type="predicted"/>
<feature type="transmembrane region" description="Helical" evidence="1">
    <location>
        <begin position="220"/>
        <end position="242"/>
    </location>
</feature>
<sequence>MTTTTATVPGRKVRRLRGLWPTYFSVLFGNAWYAWFWAVMILIYAGIAAGIALWGTTDISLWETSTNSTKGTMAAMGVMSVPAFLPLMVAAGVTRRSFVVGVTAAIGTLATGSSLLLTIGYVIERPIYEAYGIPENLSTNHLFTDSSQLHLIFTESLIVQLAYAVSGLLIGLCFYRFGPFPGLLLIAPCAITAAGTEVLLTGGTWFGPVAGDAFGAGWPVWLQIVVPVLAIAVSTVILRAVAIGTALRPRKN</sequence>
<gene>
    <name evidence="2" type="ORF">HNR73_000105</name>
</gene>
<feature type="transmembrane region" description="Helical" evidence="1">
    <location>
        <begin position="182"/>
        <end position="200"/>
    </location>
</feature>
<evidence type="ECO:0000313" key="2">
    <source>
        <dbReference type="EMBL" id="MBB6032263.1"/>
    </source>
</evidence>
<name>A0A841FB56_9ACTN</name>
<dbReference type="AlphaFoldDB" id="A0A841FB56"/>